<accession>A0A8X6PIW3</accession>
<reference evidence="1" key="1">
    <citation type="submission" date="2020-08" db="EMBL/GenBank/DDBJ databases">
        <title>Multicomponent nature underlies the extraordinary mechanical properties of spider dragline silk.</title>
        <authorList>
            <person name="Kono N."/>
            <person name="Nakamura H."/>
            <person name="Mori M."/>
            <person name="Yoshida Y."/>
            <person name="Ohtoshi R."/>
            <person name="Malay A.D."/>
            <person name="Moran D.A.P."/>
            <person name="Tomita M."/>
            <person name="Numata K."/>
            <person name="Arakawa K."/>
        </authorList>
    </citation>
    <scope>NUCLEOTIDE SEQUENCE</scope>
</reference>
<protein>
    <submittedName>
        <fullName evidence="1">Uncharacterized protein</fullName>
    </submittedName>
</protein>
<proteinExistence type="predicted"/>
<dbReference type="AlphaFoldDB" id="A0A8X6PIW3"/>
<organism evidence="1 2">
    <name type="scientific">Nephila pilipes</name>
    <name type="common">Giant wood spider</name>
    <name type="synonym">Nephila maculata</name>
    <dbReference type="NCBI Taxonomy" id="299642"/>
    <lineage>
        <taxon>Eukaryota</taxon>
        <taxon>Metazoa</taxon>
        <taxon>Ecdysozoa</taxon>
        <taxon>Arthropoda</taxon>
        <taxon>Chelicerata</taxon>
        <taxon>Arachnida</taxon>
        <taxon>Araneae</taxon>
        <taxon>Araneomorphae</taxon>
        <taxon>Entelegynae</taxon>
        <taxon>Araneoidea</taxon>
        <taxon>Nephilidae</taxon>
        <taxon>Nephila</taxon>
    </lineage>
</organism>
<evidence type="ECO:0000313" key="1">
    <source>
        <dbReference type="EMBL" id="GFT73680.1"/>
    </source>
</evidence>
<dbReference type="Proteomes" id="UP000887013">
    <property type="component" value="Unassembled WGS sequence"/>
</dbReference>
<comment type="caution">
    <text evidence="1">The sequence shown here is derived from an EMBL/GenBank/DDBJ whole genome shotgun (WGS) entry which is preliminary data.</text>
</comment>
<dbReference type="EMBL" id="BMAW01070518">
    <property type="protein sequence ID" value="GFT73680.1"/>
    <property type="molecule type" value="Genomic_DNA"/>
</dbReference>
<gene>
    <name evidence="1" type="ORF">NPIL_446681</name>
</gene>
<sequence>MNPPTSRFIPQWDKILKTTRSVVSKTGEHPKMLVTDDSEDRWHESMSRNLHKSGRQTSNELIPRSTLQDMFTNVAVLKLFSTLSHMVLA</sequence>
<keyword evidence="2" id="KW-1185">Reference proteome</keyword>
<name>A0A8X6PIW3_NEPPI</name>
<evidence type="ECO:0000313" key="2">
    <source>
        <dbReference type="Proteomes" id="UP000887013"/>
    </source>
</evidence>